<comment type="catalytic activity">
    <reaction evidence="2 18 19">
        <text>(6R)-NADPHX = (6S)-NADPHX</text>
        <dbReference type="Rhea" id="RHEA:32227"/>
        <dbReference type="ChEBI" id="CHEBI:64076"/>
        <dbReference type="ChEBI" id="CHEBI:64077"/>
        <dbReference type="EC" id="5.1.99.6"/>
    </reaction>
</comment>
<evidence type="ECO:0000256" key="8">
    <source>
        <dbReference type="ARBA" id="ARBA00022857"/>
    </source>
</evidence>
<dbReference type="InterPro" id="IPR036652">
    <property type="entry name" value="YjeF_N_dom_sf"/>
</dbReference>
<evidence type="ECO:0000256" key="13">
    <source>
        <dbReference type="ARBA" id="ARBA00023268"/>
    </source>
</evidence>
<comment type="catalytic activity">
    <reaction evidence="1 18 19">
        <text>(6R)-NADHX = (6S)-NADHX</text>
        <dbReference type="Rhea" id="RHEA:32215"/>
        <dbReference type="ChEBI" id="CHEBI:64074"/>
        <dbReference type="ChEBI" id="CHEBI:64075"/>
        <dbReference type="EC" id="5.1.99.6"/>
    </reaction>
</comment>
<feature type="binding site" evidence="18">
    <location>
        <position position="163"/>
    </location>
    <ligand>
        <name>K(+)</name>
        <dbReference type="ChEBI" id="CHEBI:29103"/>
    </ligand>
</feature>
<dbReference type="GO" id="GO:0046872">
    <property type="term" value="F:metal ion binding"/>
    <property type="evidence" value="ECO:0007669"/>
    <property type="project" value="UniProtKB-UniRule"/>
</dbReference>
<comment type="cofactor">
    <cofactor evidence="18 19">
        <name>K(+)</name>
        <dbReference type="ChEBI" id="CHEBI:29103"/>
    </cofactor>
    <text evidence="18 19">Binds 1 potassium ion per subunit.</text>
</comment>
<evidence type="ECO:0000313" key="23">
    <source>
        <dbReference type="Proteomes" id="UP000474296"/>
    </source>
</evidence>
<dbReference type="InterPro" id="IPR000631">
    <property type="entry name" value="CARKD"/>
</dbReference>
<dbReference type="EC" id="4.2.1.136" evidence="19"/>
<sequence>MKIFSAAQIYEADKITTERQGISSIELMERAATQVFNWMHQRMQGAQVKIHVFCGIGNNGGDGLVLARHLYQHGYNVDTYVVNCSDKRSKNFLVNYDRIKAETKSWPTLIKKGDELPEIGKDDIIVDAIFGIGINRCPDDWVITIMQGLNNAGAYIVSVDIPSGLFSDKLPEKPEAVIRAGYTLSFQTPKLIFFLPQTGHYTEQWEILDIGLDRQYLVETQTAAELIGKHEVLPIYQPREKFDHKGTYGHSLIIGGSHGKIGAVQLASRAALTAGAGLVTAYVPGCGYHSMQTALPEAMVLTDSSEEEITQIKFKIDPTVIGLGMGMGTGKKAKIALEVFLKDNRKPLVIDADALNIMAADKTLLELLPENTVLTPHPGELERLVGKWEDDFDKLERTKAFAAKYKLIVTIKGANTITVHPEKIYINVTGNPGMATAGSGDVLTGIITGLISQGYDPLQATVFGVYLHGTAGDLALEGRGYQAMIAGDIINHIGKAYVALFKQPEQEQQQEE</sequence>
<dbReference type="GO" id="GO:0005524">
    <property type="term" value="F:ATP binding"/>
    <property type="evidence" value="ECO:0007669"/>
    <property type="project" value="UniProtKB-UniRule"/>
</dbReference>
<evidence type="ECO:0000259" key="20">
    <source>
        <dbReference type="PROSITE" id="PS51383"/>
    </source>
</evidence>
<evidence type="ECO:0000256" key="4">
    <source>
        <dbReference type="ARBA" id="ARBA00009524"/>
    </source>
</evidence>
<evidence type="ECO:0000256" key="10">
    <source>
        <dbReference type="ARBA" id="ARBA00023027"/>
    </source>
</evidence>
<dbReference type="GO" id="GO:0046496">
    <property type="term" value="P:nicotinamide nucleotide metabolic process"/>
    <property type="evidence" value="ECO:0007669"/>
    <property type="project" value="UniProtKB-UniRule"/>
</dbReference>
<dbReference type="HAMAP" id="MF_01966">
    <property type="entry name" value="NADHX_epimerase"/>
    <property type="match status" value="1"/>
</dbReference>
<evidence type="ECO:0000256" key="7">
    <source>
        <dbReference type="ARBA" id="ARBA00022840"/>
    </source>
</evidence>
<dbReference type="SUPFAM" id="SSF53613">
    <property type="entry name" value="Ribokinase-like"/>
    <property type="match status" value="1"/>
</dbReference>
<comment type="function">
    <text evidence="17">Catalyzes the dehydration of the S-form of NAD(P)HX at the expense of ADP, which is converted to AMP. Together with NAD(P)HX epimerase, which catalyzes the epimerization of the S- and R-forms, the enzyme allows the repair of both epimers of NAD(P)HX, a damaged form of NAD(P)H that is a result of enzymatic or heat-dependent hydration.</text>
</comment>
<comment type="function">
    <text evidence="14 19">Bifunctional enzyme that catalyzes the epimerization of the S- and R-forms of NAD(P)HX and the dehydration of the S-form of NAD(P)HX at the expense of ADP, which is converted to AMP. This allows the repair of both epimers of NAD(P)HX, a damaged form of NAD(P)H that is a result of enzymatic or heat-dependent hydration.</text>
</comment>
<comment type="catalytic activity">
    <reaction evidence="16 17 19">
        <text>(6S)-NADPHX + ADP = AMP + phosphate + NADPH + H(+)</text>
        <dbReference type="Rhea" id="RHEA:32235"/>
        <dbReference type="ChEBI" id="CHEBI:15378"/>
        <dbReference type="ChEBI" id="CHEBI:43474"/>
        <dbReference type="ChEBI" id="CHEBI:57783"/>
        <dbReference type="ChEBI" id="CHEBI:64076"/>
        <dbReference type="ChEBI" id="CHEBI:456215"/>
        <dbReference type="ChEBI" id="CHEBI:456216"/>
        <dbReference type="EC" id="4.2.1.136"/>
    </reaction>
</comment>
<dbReference type="PANTHER" id="PTHR12592:SF0">
    <property type="entry name" value="ATP-DEPENDENT (S)-NAD(P)H-HYDRATE DEHYDRATASE"/>
    <property type="match status" value="1"/>
</dbReference>
<dbReference type="Pfam" id="PF03853">
    <property type="entry name" value="YjeF_N"/>
    <property type="match status" value="1"/>
</dbReference>
<dbReference type="InterPro" id="IPR004443">
    <property type="entry name" value="YjeF_N_dom"/>
</dbReference>
<dbReference type="GO" id="GO:0110051">
    <property type="term" value="P:metabolite repair"/>
    <property type="evidence" value="ECO:0007669"/>
    <property type="project" value="TreeGrafter"/>
</dbReference>
<dbReference type="PROSITE" id="PS51383">
    <property type="entry name" value="YJEF_C_3"/>
    <property type="match status" value="1"/>
</dbReference>
<feature type="binding site" evidence="18">
    <location>
        <position position="59"/>
    </location>
    <ligand>
        <name>K(+)</name>
        <dbReference type="ChEBI" id="CHEBI:29103"/>
    </ligand>
</feature>
<comment type="similarity">
    <text evidence="3 19">In the N-terminal section; belongs to the NnrE/AIBP family.</text>
</comment>
<dbReference type="EC" id="5.1.99.6" evidence="19"/>
<dbReference type="RefSeq" id="WP_164029352.1">
    <property type="nucleotide sequence ID" value="NZ_JAABOQ010000001.1"/>
</dbReference>
<dbReference type="Proteomes" id="UP000474296">
    <property type="component" value="Unassembled WGS sequence"/>
</dbReference>
<evidence type="ECO:0000259" key="21">
    <source>
        <dbReference type="PROSITE" id="PS51385"/>
    </source>
</evidence>
<keyword evidence="10 17" id="KW-0520">NAD</keyword>
<keyword evidence="8 17" id="KW-0521">NADP</keyword>
<evidence type="ECO:0000256" key="11">
    <source>
        <dbReference type="ARBA" id="ARBA00023235"/>
    </source>
</evidence>
<comment type="similarity">
    <text evidence="18">Belongs to the NnrE/AIBP family.</text>
</comment>
<keyword evidence="9 18" id="KW-0630">Potassium</keyword>
<evidence type="ECO:0000256" key="2">
    <source>
        <dbReference type="ARBA" id="ARBA00000909"/>
    </source>
</evidence>
<dbReference type="CDD" id="cd01171">
    <property type="entry name" value="YXKO-related"/>
    <property type="match status" value="1"/>
</dbReference>
<evidence type="ECO:0000256" key="3">
    <source>
        <dbReference type="ARBA" id="ARBA00006001"/>
    </source>
</evidence>
<keyword evidence="23" id="KW-1185">Reference proteome</keyword>
<dbReference type="Pfam" id="PF01256">
    <property type="entry name" value="Carb_kinase"/>
    <property type="match status" value="1"/>
</dbReference>
<keyword evidence="11 18" id="KW-0413">Isomerase</keyword>
<dbReference type="PIRSF" id="PIRSF017184">
    <property type="entry name" value="Nnr"/>
    <property type="match status" value="1"/>
</dbReference>
<feature type="binding site" evidence="18">
    <location>
        <begin position="58"/>
        <end position="62"/>
    </location>
    <ligand>
        <name>(6S)-NADPHX</name>
        <dbReference type="ChEBI" id="CHEBI:64076"/>
    </ligand>
</feature>
<keyword evidence="5 18" id="KW-0479">Metal-binding</keyword>
<evidence type="ECO:0000256" key="15">
    <source>
        <dbReference type="ARBA" id="ARBA00048238"/>
    </source>
</evidence>
<feature type="binding site" evidence="17">
    <location>
        <position position="324"/>
    </location>
    <ligand>
        <name>(6S)-NADPHX</name>
        <dbReference type="ChEBI" id="CHEBI:64076"/>
    </ligand>
</feature>
<evidence type="ECO:0000256" key="14">
    <source>
        <dbReference type="ARBA" id="ARBA00025153"/>
    </source>
</evidence>
<evidence type="ECO:0000256" key="5">
    <source>
        <dbReference type="ARBA" id="ARBA00022723"/>
    </source>
</evidence>
<evidence type="ECO:0000256" key="6">
    <source>
        <dbReference type="ARBA" id="ARBA00022741"/>
    </source>
</evidence>
<comment type="caution">
    <text evidence="22">The sequence shown here is derived from an EMBL/GenBank/DDBJ whole genome shotgun (WGS) entry which is preliminary data.</text>
</comment>
<feature type="binding site" evidence="18">
    <location>
        <position position="127"/>
    </location>
    <ligand>
        <name>K(+)</name>
        <dbReference type="ChEBI" id="CHEBI:29103"/>
    </ligand>
</feature>
<dbReference type="PANTHER" id="PTHR12592">
    <property type="entry name" value="ATP-DEPENDENT (S)-NAD(P)H-HYDRATE DEHYDRATASE FAMILY MEMBER"/>
    <property type="match status" value="1"/>
</dbReference>
<comment type="similarity">
    <text evidence="4 19">In the C-terminal section; belongs to the NnrD/CARKD family.</text>
</comment>
<dbReference type="NCBIfam" id="TIGR00196">
    <property type="entry name" value="yjeF_cterm"/>
    <property type="match status" value="1"/>
</dbReference>
<feature type="domain" description="YjeF N-terminal" evidence="21">
    <location>
        <begin position="9"/>
        <end position="218"/>
    </location>
</feature>
<feature type="domain" description="YjeF C-terminal" evidence="20">
    <location>
        <begin position="228"/>
        <end position="500"/>
    </location>
</feature>
<dbReference type="InterPro" id="IPR030677">
    <property type="entry name" value="Nnr"/>
</dbReference>
<evidence type="ECO:0000256" key="16">
    <source>
        <dbReference type="ARBA" id="ARBA00049209"/>
    </source>
</evidence>
<comment type="catalytic activity">
    <reaction evidence="15 17 19">
        <text>(6S)-NADHX + ADP = AMP + phosphate + NADH + H(+)</text>
        <dbReference type="Rhea" id="RHEA:32223"/>
        <dbReference type="ChEBI" id="CHEBI:15378"/>
        <dbReference type="ChEBI" id="CHEBI:43474"/>
        <dbReference type="ChEBI" id="CHEBI:57945"/>
        <dbReference type="ChEBI" id="CHEBI:64074"/>
        <dbReference type="ChEBI" id="CHEBI:456215"/>
        <dbReference type="ChEBI" id="CHEBI:456216"/>
        <dbReference type="EC" id="4.2.1.136"/>
    </reaction>
</comment>
<proteinExistence type="inferred from homology"/>
<feature type="binding site" evidence="17">
    <location>
        <position position="440"/>
    </location>
    <ligand>
        <name>AMP</name>
        <dbReference type="ChEBI" id="CHEBI:456215"/>
    </ligand>
</feature>
<comment type="subunit">
    <text evidence="17">Homotetramer.</text>
</comment>
<comment type="function">
    <text evidence="18">Catalyzes the epimerization of the S- and R-forms of NAD(P)HX, a damaged form of NAD(P)H that is a result of enzymatic or heat-dependent hydration. This is a prerequisite for the S-specific NAD(P)H-hydrate dehydratase to allow the repair of both epimers of NAD(P)HX.</text>
</comment>
<evidence type="ECO:0000313" key="22">
    <source>
        <dbReference type="EMBL" id="NER16099.1"/>
    </source>
</evidence>
<comment type="cofactor">
    <cofactor evidence="17">
        <name>Mg(2+)</name>
        <dbReference type="ChEBI" id="CHEBI:18420"/>
    </cofactor>
</comment>
<keyword evidence="13" id="KW-0511">Multifunctional enzyme</keyword>
<comment type="similarity">
    <text evidence="17">Belongs to the NnrD/CARKD family.</text>
</comment>
<dbReference type="InterPro" id="IPR017953">
    <property type="entry name" value="Carbohydrate_kinase_pred_CS"/>
</dbReference>
<evidence type="ECO:0000256" key="9">
    <source>
        <dbReference type="ARBA" id="ARBA00022958"/>
    </source>
</evidence>
<dbReference type="PROSITE" id="PS01050">
    <property type="entry name" value="YJEF_C_2"/>
    <property type="match status" value="1"/>
</dbReference>
<keyword evidence="6 17" id="KW-0547">Nucleotide-binding</keyword>
<gene>
    <name evidence="17" type="primary">nnrD</name>
    <name evidence="18" type="synonym">nnrE</name>
    <name evidence="22" type="ORF">GWK10_02700</name>
</gene>
<dbReference type="InterPro" id="IPR029056">
    <property type="entry name" value="Ribokinase-like"/>
</dbReference>
<evidence type="ECO:0000256" key="1">
    <source>
        <dbReference type="ARBA" id="ARBA00000013"/>
    </source>
</evidence>
<evidence type="ECO:0000256" key="19">
    <source>
        <dbReference type="PIRNR" id="PIRNR017184"/>
    </source>
</evidence>
<dbReference type="HAMAP" id="MF_01965">
    <property type="entry name" value="NADHX_dehydratase"/>
    <property type="match status" value="1"/>
</dbReference>
<feature type="binding site" evidence="17">
    <location>
        <position position="441"/>
    </location>
    <ligand>
        <name>(6S)-NADPHX</name>
        <dbReference type="ChEBI" id="CHEBI:64076"/>
    </ligand>
</feature>
<dbReference type="PROSITE" id="PS51385">
    <property type="entry name" value="YJEF_N"/>
    <property type="match status" value="1"/>
</dbReference>
<protein>
    <recommendedName>
        <fullName evidence="19">Bifunctional NAD(P)H-hydrate repair enzyme</fullName>
    </recommendedName>
    <alternativeName>
        <fullName evidence="19">Nicotinamide nucleotide repair protein</fullName>
    </alternativeName>
    <domain>
        <recommendedName>
            <fullName evidence="19">ADP-dependent (S)-NAD(P)H-hydrate dehydratase</fullName>
            <ecNumber evidence="19">4.2.1.136</ecNumber>
        </recommendedName>
        <alternativeName>
            <fullName evidence="19">ADP-dependent NAD(P)HX dehydratase</fullName>
        </alternativeName>
    </domain>
    <domain>
        <recommendedName>
            <fullName evidence="19">NAD(P)H-hydrate epimerase</fullName>
            <ecNumber evidence="19">5.1.99.6</ecNumber>
        </recommendedName>
    </domain>
</protein>
<dbReference type="NCBIfam" id="TIGR00197">
    <property type="entry name" value="yjeF_nterm"/>
    <property type="match status" value="1"/>
</dbReference>
<keyword evidence="12 17" id="KW-0456">Lyase</keyword>
<dbReference type="GO" id="GO:0052856">
    <property type="term" value="F:NAD(P)HX epimerase activity"/>
    <property type="evidence" value="ECO:0007669"/>
    <property type="project" value="UniProtKB-UniRule"/>
</dbReference>
<dbReference type="SUPFAM" id="SSF64153">
    <property type="entry name" value="YjeF N-terminal domain-like"/>
    <property type="match status" value="1"/>
</dbReference>
<evidence type="ECO:0000256" key="12">
    <source>
        <dbReference type="ARBA" id="ARBA00023239"/>
    </source>
</evidence>
<feature type="binding site" evidence="18">
    <location>
        <position position="160"/>
    </location>
    <ligand>
        <name>(6S)-NADPHX</name>
        <dbReference type="ChEBI" id="CHEBI:64076"/>
    </ligand>
</feature>
<evidence type="ECO:0000256" key="17">
    <source>
        <dbReference type="HAMAP-Rule" id="MF_01965"/>
    </source>
</evidence>
<name>A0A6M0CJI7_9FLAO</name>
<reference evidence="22 23" key="1">
    <citation type="submission" date="2020-01" db="EMBL/GenBank/DDBJ databases">
        <title>Spongiivirga citrea KCTC 32990T.</title>
        <authorList>
            <person name="Wang G."/>
        </authorList>
    </citation>
    <scope>NUCLEOTIDE SEQUENCE [LARGE SCALE GENOMIC DNA]</scope>
    <source>
        <strain evidence="22 23">KCTC 32990</strain>
    </source>
</reference>
<feature type="binding site" evidence="18">
    <location>
        <begin position="131"/>
        <end position="137"/>
    </location>
    <ligand>
        <name>(6S)-NADPHX</name>
        <dbReference type="ChEBI" id="CHEBI:64076"/>
    </ligand>
</feature>
<keyword evidence="7 17" id="KW-0067">ATP-binding</keyword>
<dbReference type="AlphaFoldDB" id="A0A6M0CJI7"/>
<feature type="binding site" evidence="17">
    <location>
        <position position="263"/>
    </location>
    <ligand>
        <name>(6S)-NADPHX</name>
        <dbReference type="ChEBI" id="CHEBI:64076"/>
    </ligand>
</feature>
<dbReference type="Gene3D" id="3.40.1190.20">
    <property type="match status" value="1"/>
</dbReference>
<dbReference type="GO" id="GO:0052855">
    <property type="term" value="F:ADP-dependent NAD(P)H-hydrate dehydratase activity"/>
    <property type="evidence" value="ECO:0007669"/>
    <property type="project" value="UniProtKB-UniRule"/>
</dbReference>
<comment type="caution">
    <text evidence="18">Lacks conserved residue(s) required for the propagation of feature annotation.</text>
</comment>
<feature type="binding site" evidence="17">
    <location>
        <position position="377"/>
    </location>
    <ligand>
        <name>(6S)-NADPHX</name>
        <dbReference type="ChEBI" id="CHEBI:64076"/>
    </ligand>
</feature>
<accession>A0A6M0CJI7</accession>
<organism evidence="22 23">
    <name type="scientific">Spongiivirga citrea</name>
    <dbReference type="NCBI Taxonomy" id="1481457"/>
    <lineage>
        <taxon>Bacteria</taxon>
        <taxon>Pseudomonadati</taxon>
        <taxon>Bacteroidota</taxon>
        <taxon>Flavobacteriia</taxon>
        <taxon>Flavobacteriales</taxon>
        <taxon>Flavobacteriaceae</taxon>
        <taxon>Spongiivirga</taxon>
    </lineage>
</organism>
<dbReference type="Gene3D" id="3.40.50.10260">
    <property type="entry name" value="YjeF N-terminal domain"/>
    <property type="match status" value="1"/>
</dbReference>
<dbReference type="EMBL" id="JAABOQ010000001">
    <property type="protein sequence ID" value="NER16099.1"/>
    <property type="molecule type" value="Genomic_DNA"/>
</dbReference>
<evidence type="ECO:0000256" key="18">
    <source>
        <dbReference type="HAMAP-Rule" id="MF_01966"/>
    </source>
</evidence>
<feature type="binding site" evidence="17">
    <location>
        <begin position="412"/>
        <end position="416"/>
    </location>
    <ligand>
        <name>AMP</name>
        <dbReference type="ChEBI" id="CHEBI:456215"/>
    </ligand>
</feature>